<proteinExistence type="predicted"/>
<keyword evidence="1" id="KW-0812">Transmembrane</keyword>
<dbReference type="Proteomes" id="UP001249945">
    <property type="component" value="Unassembled WGS sequence"/>
</dbReference>
<accession>A0AAW8RDI9</accession>
<gene>
    <name evidence="2" type="ORF">MX635_12335</name>
</gene>
<comment type="caution">
    <text evidence="2">The sequence shown here is derived from an EMBL/GenBank/DDBJ whole genome shotgun (WGS) entry which is preliminary data.</text>
</comment>
<keyword evidence="1" id="KW-0472">Membrane</keyword>
<evidence type="ECO:0000256" key="1">
    <source>
        <dbReference type="SAM" id="Phobius"/>
    </source>
</evidence>
<sequence length="48" mass="5771">MRKKTWILVGILIFILIGGVSLFNFNQNKEQMEERQIVRMETIARNQY</sequence>
<dbReference type="EMBL" id="JALRMR010000017">
    <property type="protein sequence ID" value="MDT1975187.1"/>
    <property type="molecule type" value="Genomic_DNA"/>
</dbReference>
<evidence type="ECO:0000313" key="2">
    <source>
        <dbReference type="EMBL" id="MDT1975187.1"/>
    </source>
</evidence>
<dbReference type="AlphaFoldDB" id="A0AAW8RDI9"/>
<protein>
    <submittedName>
        <fullName evidence="2">Uncharacterized protein</fullName>
    </submittedName>
</protein>
<name>A0AAW8RDI9_CARDV</name>
<feature type="transmembrane region" description="Helical" evidence="1">
    <location>
        <begin position="6"/>
        <end position="25"/>
    </location>
</feature>
<organism evidence="2 3">
    <name type="scientific">Carnobacterium divergens</name>
    <name type="common">Lactobacillus divergens</name>
    <dbReference type="NCBI Taxonomy" id="2748"/>
    <lineage>
        <taxon>Bacteria</taxon>
        <taxon>Bacillati</taxon>
        <taxon>Bacillota</taxon>
        <taxon>Bacilli</taxon>
        <taxon>Lactobacillales</taxon>
        <taxon>Carnobacteriaceae</taxon>
        <taxon>Carnobacterium</taxon>
    </lineage>
</organism>
<reference evidence="2" key="1">
    <citation type="submission" date="2022-04" db="EMBL/GenBank/DDBJ databases">
        <title>Draft genome sequences of lactic acid bacteria (LAB) strains involved in meat spoilage.</title>
        <authorList>
            <person name="Palevich N."/>
        </authorList>
    </citation>
    <scope>NUCLEOTIDE SEQUENCE</scope>
    <source>
        <strain evidence="2">9-14</strain>
    </source>
</reference>
<keyword evidence="1" id="KW-1133">Transmembrane helix</keyword>
<dbReference type="RefSeq" id="WP_201785267.1">
    <property type="nucleotide sequence ID" value="NZ_JALRMR010000017.1"/>
</dbReference>
<evidence type="ECO:0000313" key="3">
    <source>
        <dbReference type="Proteomes" id="UP001249945"/>
    </source>
</evidence>